<organism evidence="1 2">
    <name type="scientific">Brevibacillus halotolerans</name>
    <dbReference type="NCBI Taxonomy" id="1507437"/>
    <lineage>
        <taxon>Bacteria</taxon>
        <taxon>Bacillati</taxon>
        <taxon>Bacillota</taxon>
        <taxon>Bacilli</taxon>
        <taxon>Bacillales</taxon>
        <taxon>Paenibacillaceae</taxon>
        <taxon>Brevibacillus</taxon>
    </lineage>
</organism>
<dbReference type="RefSeq" id="WP_258418340.1">
    <property type="nucleotide sequence ID" value="NZ_JAPTNG010000023.1"/>
</dbReference>
<sequence>MRSQQKKNALIAARLVGKIKTGWLERKMKNMMTLQSLASAIYQYNHDKYVDISDFDSEDLEGLISLLFGLKIPLNPLANALYILDKENHVDVSGFEHQDELLKVIEQILTGWFKMDYEISGNYLRICD</sequence>
<name>A0ABT4I2W9_9BACL</name>
<reference evidence="1" key="1">
    <citation type="submission" date="2022-09" db="EMBL/GenBank/DDBJ databases">
        <title>Genome analysis and characterization of larvicidal activity of Brevibacillus strains.</title>
        <authorList>
            <person name="Patrusheva E.V."/>
            <person name="Izotova A.O."/>
            <person name="Toshchakov S.V."/>
            <person name="Sineoky S.P."/>
        </authorList>
    </citation>
    <scope>NUCLEOTIDE SEQUENCE</scope>
    <source>
        <strain evidence="1">VKPM_B-13244</strain>
    </source>
</reference>
<accession>A0ABT4I2W9</accession>
<keyword evidence="2" id="KW-1185">Reference proteome</keyword>
<gene>
    <name evidence="1" type="ORF">O0535_22055</name>
</gene>
<evidence type="ECO:0000313" key="1">
    <source>
        <dbReference type="EMBL" id="MCZ0833394.1"/>
    </source>
</evidence>
<dbReference type="EMBL" id="JAPTNG010000023">
    <property type="protein sequence ID" value="MCZ0833394.1"/>
    <property type="molecule type" value="Genomic_DNA"/>
</dbReference>
<proteinExistence type="predicted"/>
<protein>
    <submittedName>
        <fullName evidence="1">Uncharacterized protein</fullName>
    </submittedName>
</protein>
<comment type="caution">
    <text evidence="1">The sequence shown here is derived from an EMBL/GenBank/DDBJ whole genome shotgun (WGS) entry which is preliminary data.</text>
</comment>
<dbReference type="Proteomes" id="UP001067708">
    <property type="component" value="Unassembled WGS sequence"/>
</dbReference>
<evidence type="ECO:0000313" key="2">
    <source>
        <dbReference type="Proteomes" id="UP001067708"/>
    </source>
</evidence>